<organism evidence="1 2">
    <name type="scientific">Trichuris suis</name>
    <name type="common">pig whipworm</name>
    <dbReference type="NCBI Taxonomy" id="68888"/>
    <lineage>
        <taxon>Eukaryota</taxon>
        <taxon>Metazoa</taxon>
        <taxon>Ecdysozoa</taxon>
        <taxon>Nematoda</taxon>
        <taxon>Enoplea</taxon>
        <taxon>Dorylaimia</taxon>
        <taxon>Trichinellida</taxon>
        <taxon>Trichuridae</taxon>
        <taxon>Trichuris</taxon>
    </lineage>
</organism>
<sequence length="47" mass="5388">MEGFQRLVAMAIRDDNSEKANRLIEKVHVTVLASRRFCCSIAALWHT</sequence>
<dbReference type="AlphaFoldDB" id="A0A085M6J4"/>
<accession>A0A085M6J4</accession>
<reference evidence="1 2" key="1">
    <citation type="journal article" date="2014" name="Nat. Genet.">
        <title>Genome and transcriptome of the porcine whipworm Trichuris suis.</title>
        <authorList>
            <person name="Jex A.R."/>
            <person name="Nejsum P."/>
            <person name="Schwarz E.M."/>
            <person name="Hu L."/>
            <person name="Young N.D."/>
            <person name="Hall R.S."/>
            <person name="Korhonen P.K."/>
            <person name="Liao S."/>
            <person name="Thamsborg S."/>
            <person name="Xia J."/>
            <person name="Xu P."/>
            <person name="Wang S."/>
            <person name="Scheerlinck J.P."/>
            <person name="Hofmann A."/>
            <person name="Sternberg P.W."/>
            <person name="Wang J."/>
            <person name="Gasser R.B."/>
        </authorList>
    </citation>
    <scope>NUCLEOTIDE SEQUENCE [LARGE SCALE GENOMIC DNA]</scope>
    <source>
        <strain evidence="1">DCEP-RM93M</strain>
    </source>
</reference>
<gene>
    <name evidence="1" type="ORF">M513_06331</name>
</gene>
<dbReference type="EMBL" id="KL363223">
    <property type="protein sequence ID" value="KFD52840.1"/>
    <property type="molecule type" value="Genomic_DNA"/>
</dbReference>
<dbReference type="Proteomes" id="UP000030764">
    <property type="component" value="Unassembled WGS sequence"/>
</dbReference>
<protein>
    <submittedName>
        <fullName evidence="1">Uncharacterized protein</fullName>
    </submittedName>
</protein>
<proteinExistence type="predicted"/>
<evidence type="ECO:0000313" key="1">
    <source>
        <dbReference type="EMBL" id="KFD52840.1"/>
    </source>
</evidence>
<name>A0A085M6J4_9BILA</name>
<keyword evidence="2" id="KW-1185">Reference proteome</keyword>
<evidence type="ECO:0000313" key="2">
    <source>
        <dbReference type="Proteomes" id="UP000030764"/>
    </source>
</evidence>